<proteinExistence type="predicted"/>
<protein>
    <recommendedName>
        <fullName evidence="3">Zinc-binding domain-containing protein</fullName>
    </recommendedName>
</protein>
<gene>
    <name evidence="1" type="ORF">AUJ22_01945</name>
</gene>
<dbReference type="AlphaFoldDB" id="A0A1J4UW81"/>
<dbReference type="Proteomes" id="UP000185769">
    <property type="component" value="Unassembled WGS sequence"/>
</dbReference>
<name>A0A1J4UW81_9BACT</name>
<comment type="caution">
    <text evidence="1">The sequence shown here is derived from an EMBL/GenBank/DDBJ whole genome shotgun (WGS) entry which is preliminary data.</text>
</comment>
<dbReference type="EMBL" id="MNVM01000033">
    <property type="protein sequence ID" value="OIO29146.1"/>
    <property type="molecule type" value="Genomic_DNA"/>
</dbReference>
<evidence type="ECO:0000313" key="1">
    <source>
        <dbReference type="EMBL" id="OIO29146.1"/>
    </source>
</evidence>
<reference evidence="1 2" key="1">
    <citation type="journal article" date="2016" name="Environ. Microbiol.">
        <title>Genomic resolution of a cold subsurface aquifer community provides metabolic insights for novel microbes adapted to high CO concentrations.</title>
        <authorList>
            <person name="Probst A.J."/>
            <person name="Castelle C.J."/>
            <person name="Singh A."/>
            <person name="Brown C.T."/>
            <person name="Anantharaman K."/>
            <person name="Sharon I."/>
            <person name="Hug L.A."/>
            <person name="Burstein D."/>
            <person name="Emerson J.B."/>
            <person name="Thomas B.C."/>
            <person name="Banfield J.F."/>
        </authorList>
    </citation>
    <scope>NUCLEOTIDE SEQUENCE [LARGE SCALE GENOMIC DNA]</scope>
    <source>
        <strain evidence="1">CG1_02_31_12</strain>
    </source>
</reference>
<evidence type="ECO:0008006" key="3">
    <source>
        <dbReference type="Google" id="ProtNLM"/>
    </source>
</evidence>
<organism evidence="1 2">
    <name type="scientific">Candidatus Nomurabacteria bacterium CG1_02_31_12</name>
    <dbReference type="NCBI Taxonomy" id="1805280"/>
    <lineage>
        <taxon>Bacteria</taxon>
        <taxon>Candidatus Nomuraibacteriota</taxon>
    </lineage>
</organism>
<accession>A0A1J4UW81</accession>
<sequence length="553" mass="64711">MKSENRICQNCKQEFAIEPDDFGFYEKMDMPLPEICPLCRQKLRTAFRNFKTLYKRPCSKSGKIIVSAYHSETKFPVYDIPEWWSDDWDVMAYGVDIDFKKSFFEQLGELFNKVPHLSLWSVISENCQYSNQIDNSKNCYLIFGGLNDEDCDYGHIVWNCRDSIDNLYLFKSESCYECIDCLNCNKLFYSEECDGCAESIGLFDCRGLLNCIGCVGLVNKSYCIFNEQKTKAEYEKFIKENPLSKLETIKNILAKKEELKRSLPQRSFFGFRNSDVSGNHIYNAHNIHYSFDIKSGENSKFCFTVREAIDSYDLSFTGNASECYQCLTMLGSNKIIGSQTIVDSHDVFYSEACFNCDNIFGCYGLRKKSYCIFNKQYSKEEYFVLKEKLLEKMKIDGEWGKFLPYSLSPFAYNEAIVNEYMPLTKEKALKEGFRWKDDIPSTSGQETIKLSDLPTTPKDYSDELVNEILECEKCNKNYRLINREIGFYKKMGLPLPKQCFNCRHERRMKARNPRSLWDMKCAKCGKEIKTSYTPENQKIYEIYCEKCYQQEVY</sequence>
<evidence type="ECO:0000313" key="2">
    <source>
        <dbReference type="Proteomes" id="UP000185769"/>
    </source>
</evidence>